<accession>A0ABV8L2A7</accession>
<dbReference type="EMBL" id="JBHSBA010000003">
    <property type="protein sequence ID" value="MFC4124952.1"/>
    <property type="molecule type" value="Genomic_DNA"/>
</dbReference>
<protein>
    <recommendedName>
        <fullName evidence="3">Ribbon-helix-helix protein, copG family</fullName>
    </recommendedName>
</protein>
<keyword evidence="2" id="KW-1185">Reference proteome</keyword>
<proteinExistence type="predicted"/>
<evidence type="ECO:0000313" key="2">
    <source>
        <dbReference type="Proteomes" id="UP001595767"/>
    </source>
</evidence>
<evidence type="ECO:0008006" key="3">
    <source>
        <dbReference type="Google" id="ProtNLM"/>
    </source>
</evidence>
<dbReference type="RefSeq" id="WP_378547888.1">
    <property type="nucleotide sequence ID" value="NZ_JBHSBA010000003.1"/>
</dbReference>
<gene>
    <name evidence="1" type="ORF">ACFOW8_08440</name>
</gene>
<reference evidence="2" key="1">
    <citation type="journal article" date="2019" name="Int. J. Syst. Evol. Microbiol.">
        <title>The Global Catalogue of Microorganisms (GCM) 10K type strain sequencing project: providing services to taxonomists for standard genome sequencing and annotation.</title>
        <authorList>
            <consortium name="The Broad Institute Genomics Platform"/>
            <consortium name="The Broad Institute Genome Sequencing Center for Infectious Disease"/>
            <person name="Wu L."/>
            <person name="Ma J."/>
        </authorList>
    </citation>
    <scope>NUCLEOTIDE SEQUENCE [LARGE SCALE GENOMIC DNA]</scope>
    <source>
        <strain evidence="2">CGMCC 4.7204</strain>
    </source>
</reference>
<comment type="caution">
    <text evidence="1">The sequence shown here is derived from an EMBL/GenBank/DDBJ whole genome shotgun (WGS) entry which is preliminary data.</text>
</comment>
<evidence type="ECO:0000313" key="1">
    <source>
        <dbReference type="EMBL" id="MFC4124952.1"/>
    </source>
</evidence>
<name>A0ABV8L2A7_9NOCA</name>
<sequence>MPRPGPRRPVLTLRMSDDLIVALDEQAIAEDLLTKAGEPNRSELIRIMIEYARETMPNGWRPEGWEYRG</sequence>
<dbReference type="Proteomes" id="UP001595767">
    <property type="component" value="Unassembled WGS sequence"/>
</dbReference>
<organism evidence="1 2">
    <name type="scientific">Nocardia rhizosphaerae</name>
    <dbReference type="NCBI Taxonomy" id="1691571"/>
    <lineage>
        <taxon>Bacteria</taxon>
        <taxon>Bacillati</taxon>
        <taxon>Actinomycetota</taxon>
        <taxon>Actinomycetes</taxon>
        <taxon>Mycobacteriales</taxon>
        <taxon>Nocardiaceae</taxon>
        <taxon>Nocardia</taxon>
    </lineage>
</organism>